<comment type="caution">
    <text evidence="2">The sequence shown here is derived from an EMBL/GenBank/DDBJ whole genome shotgun (WGS) entry which is preliminary data.</text>
</comment>
<gene>
    <name evidence="2" type="ORF">ENE74_01440</name>
</gene>
<feature type="compositionally biased region" description="Low complexity" evidence="1">
    <location>
        <begin position="27"/>
        <end position="37"/>
    </location>
</feature>
<accession>A0A437JBR7</accession>
<dbReference type="OrthoDB" id="7478655at2"/>
<dbReference type="AlphaFoldDB" id="A0A437JBR7"/>
<name>A0A437JBR7_9SPHN</name>
<proteinExistence type="predicted"/>
<protein>
    <submittedName>
        <fullName evidence="2">Uncharacterized protein</fullName>
    </submittedName>
</protein>
<evidence type="ECO:0000256" key="1">
    <source>
        <dbReference type="SAM" id="MobiDB-lite"/>
    </source>
</evidence>
<evidence type="ECO:0000313" key="2">
    <source>
        <dbReference type="EMBL" id="RVT43325.1"/>
    </source>
</evidence>
<sequence length="159" mass="16117">MNDYVQRSDISPVDRGTPVPATPPVAPVAAARSGNSADAALDNRTRAVPIDSGEGADIDAGVEDQLASAAEYARVNAEVADILASIRATGSSAQSIASAEAALTALTPIIIVPLPPASKDMVEQVARIAQRIVDQAALAQGAQANLKPGTVDQILAQVA</sequence>
<evidence type="ECO:0000313" key="3">
    <source>
        <dbReference type="Proteomes" id="UP000282977"/>
    </source>
</evidence>
<dbReference type="EMBL" id="RZUL01000001">
    <property type="protein sequence ID" value="RVT43325.1"/>
    <property type="molecule type" value="Genomic_DNA"/>
</dbReference>
<dbReference type="Proteomes" id="UP000282977">
    <property type="component" value="Unassembled WGS sequence"/>
</dbReference>
<feature type="region of interest" description="Disordered" evidence="1">
    <location>
        <begin position="1"/>
        <end position="37"/>
    </location>
</feature>
<dbReference type="RefSeq" id="WP_127688861.1">
    <property type="nucleotide sequence ID" value="NZ_RZUL01000001.1"/>
</dbReference>
<keyword evidence="3" id="KW-1185">Reference proteome</keyword>
<organism evidence="2 3">
    <name type="scientific">Sphingobium algorifonticola</name>
    <dbReference type="NCBI Taxonomy" id="2008318"/>
    <lineage>
        <taxon>Bacteria</taxon>
        <taxon>Pseudomonadati</taxon>
        <taxon>Pseudomonadota</taxon>
        <taxon>Alphaproteobacteria</taxon>
        <taxon>Sphingomonadales</taxon>
        <taxon>Sphingomonadaceae</taxon>
        <taxon>Sphingobium</taxon>
    </lineage>
</organism>
<reference evidence="2 3" key="1">
    <citation type="submission" date="2019-01" db="EMBL/GenBank/DDBJ databases">
        <authorList>
            <person name="Chen W.-M."/>
        </authorList>
    </citation>
    <scope>NUCLEOTIDE SEQUENCE [LARGE SCALE GENOMIC DNA]</scope>
    <source>
        <strain evidence="2 3">TLA-22</strain>
    </source>
</reference>